<dbReference type="EMBL" id="SACL01000001">
    <property type="protein sequence ID" value="RVT98552.1"/>
    <property type="molecule type" value="Genomic_DNA"/>
</dbReference>
<dbReference type="SUPFAM" id="SSF88659">
    <property type="entry name" value="Sigma3 and sigma4 domains of RNA polymerase sigma factors"/>
    <property type="match status" value="1"/>
</dbReference>
<dbReference type="GO" id="GO:0016987">
    <property type="term" value="F:sigma factor activity"/>
    <property type="evidence" value="ECO:0007669"/>
    <property type="project" value="UniProtKB-KW"/>
</dbReference>
<evidence type="ECO:0000259" key="7">
    <source>
        <dbReference type="Pfam" id="PF08281"/>
    </source>
</evidence>
<dbReference type="InterPro" id="IPR013325">
    <property type="entry name" value="RNA_pol_sigma_r2"/>
</dbReference>
<protein>
    <submittedName>
        <fullName evidence="8">Sigma-70 family RNA polymerase sigma factor</fullName>
    </submittedName>
</protein>
<keyword evidence="4" id="KW-0238">DNA-binding</keyword>
<keyword evidence="3" id="KW-0731">Sigma factor</keyword>
<dbReference type="Proteomes" id="UP000282957">
    <property type="component" value="Unassembled WGS sequence"/>
</dbReference>
<dbReference type="InterPro" id="IPR036388">
    <property type="entry name" value="WH-like_DNA-bd_sf"/>
</dbReference>
<evidence type="ECO:0000313" key="9">
    <source>
        <dbReference type="Proteomes" id="UP000282957"/>
    </source>
</evidence>
<dbReference type="PANTHER" id="PTHR43133:SF58">
    <property type="entry name" value="ECF RNA POLYMERASE SIGMA FACTOR SIGD"/>
    <property type="match status" value="1"/>
</dbReference>
<dbReference type="Gene3D" id="1.10.1740.10">
    <property type="match status" value="1"/>
</dbReference>
<dbReference type="OrthoDB" id="7041663at2"/>
<dbReference type="GO" id="GO:0006352">
    <property type="term" value="P:DNA-templated transcription initiation"/>
    <property type="evidence" value="ECO:0007669"/>
    <property type="project" value="InterPro"/>
</dbReference>
<accession>A0A437MLR0</accession>
<dbReference type="AlphaFoldDB" id="A0A437MLR0"/>
<gene>
    <name evidence="8" type="ORF">EOD42_00060</name>
</gene>
<dbReference type="InterPro" id="IPR007627">
    <property type="entry name" value="RNA_pol_sigma70_r2"/>
</dbReference>
<evidence type="ECO:0000313" key="8">
    <source>
        <dbReference type="EMBL" id="RVT98552.1"/>
    </source>
</evidence>
<keyword evidence="2" id="KW-0805">Transcription regulation</keyword>
<dbReference type="NCBIfam" id="TIGR02937">
    <property type="entry name" value="sigma70-ECF"/>
    <property type="match status" value="1"/>
</dbReference>
<evidence type="ECO:0000256" key="5">
    <source>
        <dbReference type="ARBA" id="ARBA00023163"/>
    </source>
</evidence>
<keyword evidence="9" id="KW-1185">Reference proteome</keyword>
<comment type="caution">
    <text evidence="8">The sequence shown here is derived from an EMBL/GenBank/DDBJ whole genome shotgun (WGS) entry which is preliminary data.</text>
</comment>
<keyword evidence="5" id="KW-0804">Transcription</keyword>
<sequence>MTGDSVTPDARDLRWSALMAAAQQGDSRSYDRLLHEILPHIRSIARARLRGSAEVEDAVQETLLSLHALRHTYDPARPFRPWLNAVAERRAIDQLRRRGRRQGREEVLDDQPETAFATEATGTTRLEAEELRRAVADLPPSQRQALLLAKLEQRPLKEAAELSGLSVGALKVATHRAIAALRARFDGDR</sequence>
<proteinExistence type="inferred from homology"/>
<organism evidence="8 9">
    <name type="scientific">Rhodovarius crocodyli</name>
    <dbReference type="NCBI Taxonomy" id="1979269"/>
    <lineage>
        <taxon>Bacteria</taxon>
        <taxon>Pseudomonadati</taxon>
        <taxon>Pseudomonadota</taxon>
        <taxon>Alphaproteobacteria</taxon>
        <taxon>Acetobacterales</taxon>
        <taxon>Roseomonadaceae</taxon>
        <taxon>Rhodovarius</taxon>
    </lineage>
</organism>
<dbReference type="Pfam" id="PF04542">
    <property type="entry name" value="Sigma70_r2"/>
    <property type="match status" value="1"/>
</dbReference>
<evidence type="ECO:0000259" key="6">
    <source>
        <dbReference type="Pfam" id="PF04542"/>
    </source>
</evidence>
<name>A0A437MLR0_9PROT</name>
<dbReference type="Pfam" id="PF08281">
    <property type="entry name" value="Sigma70_r4_2"/>
    <property type="match status" value="1"/>
</dbReference>
<dbReference type="RefSeq" id="WP_127785024.1">
    <property type="nucleotide sequence ID" value="NZ_SACL01000001.1"/>
</dbReference>
<reference evidence="8 9" key="1">
    <citation type="submission" date="2019-01" db="EMBL/GenBank/DDBJ databases">
        <authorList>
            <person name="Chen W.-M."/>
        </authorList>
    </citation>
    <scope>NUCLEOTIDE SEQUENCE [LARGE SCALE GENOMIC DNA]</scope>
    <source>
        <strain evidence="8 9">CCP-6</strain>
    </source>
</reference>
<dbReference type="Gene3D" id="1.10.10.10">
    <property type="entry name" value="Winged helix-like DNA-binding domain superfamily/Winged helix DNA-binding domain"/>
    <property type="match status" value="1"/>
</dbReference>
<dbReference type="InterPro" id="IPR013249">
    <property type="entry name" value="RNA_pol_sigma70_r4_t2"/>
</dbReference>
<dbReference type="GO" id="GO:0003677">
    <property type="term" value="F:DNA binding"/>
    <property type="evidence" value="ECO:0007669"/>
    <property type="project" value="UniProtKB-KW"/>
</dbReference>
<evidence type="ECO:0000256" key="1">
    <source>
        <dbReference type="ARBA" id="ARBA00010641"/>
    </source>
</evidence>
<feature type="domain" description="RNA polymerase sigma-70 region 2" evidence="6">
    <location>
        <begin position="35"/>
        <end position="101"/>
    </location>
</feature>
<dbReference type="PANTHER" id="PTHR43133">
    <property type="entry name" value="RNA POLYMERASE ECF-TYPE SIGMA FACTO"/>
    <property type="match status" value="1"/>
</dbReference>
<dbReference type="InterPro" id="IPR014284">
    <property type="entry name" value="RNA_pol_sigma-70_dom"/>
</dbReference>
<evidence type="ECO:0000256" key="3">
    <source>
        <dbReference type="ARBA" id="ARBA00023082"/>
    </source>
</evidence>
<dbReference type="InterPro" id="IPR013324">
    <property type="entry name" value="RNA_pol_sigma_r3/r4-like"/>
</dbReference>
<feature type="domain" description="RNA polymerase sigma factor 70 region 4 type 2" evidence="7">
    <location>
        <begin position="129"/>
        <end position="181"/>
    </location>
</feature>
<evidence type="ECO:0000256" key="2">
    <source>
        <dbReference type="ARBA" id="ARBA00023015"/>
    </source>
</evidence>
<dbReference type="SUPFAM" id="SSF88946">
    <property type="entry name" value="Sigma2 domain of RNA polymerase sigma factors"/>
    <property type="match status" value="1"/>
</dbReference>
<comment type="similarity">
    <text evidence="1">Belongs to the sigma-70 factor family. ECF subfamily.</text>
</comment>
<evidence type="ECO:0000256" key="4">
    <source>
        <dbReference type="ARBA" id="ARBA00023125"/>
    </source>
</evidence>
<dbReference type="InterPro" id="IPR039425">
    <property type="entry name" value="RNA_pol_sigma-70-like"/>
</dbReference>